<dbReference type="AlphaFoldDB" id="A0A151AAB3"/>
<dbReference type="EMBL" id="LTAZ01000013">
    <property type="protein sequence ID" value="KYH24638.1"/>
    <property type="molecule type" value="Genomic_DNA"/>
</dbReference>
<feature type="compositionally biased region" description="Basic and acidic residues" evidence="2">
    <location>
        <begin position="56"/>
        <end position="75"/>
    </location>
</feature>
<dbReference type="InterPro" id="IPR003847">
    <property type="entry name" value="Put_antitoxin"/>
</dbReference>
<protein>
    <recommendedName>
        <fullName evidence="5">Antitoxin</fullName>
    </recommendedName>
</protein>
<keyword evidence="1" id="KW-1277">Toxin-antitoxin system</keyword>
<name>A0A151AAB3_9EURY</name>
<gene>
    <name evidence="3" type="ORF">HAPAU_36210</name>
</gene>
<evidence type="ECO:0000256" key="2">
    <source>
        <dbReference type="SAM" id="MobiDB-lite"/>
    </source>
</evidence>
<organism evidence="3 4">
    <name type="scientific">Halalkalicoccus paucihalophilus</name>
    <dbReference type="NCBI Taxonomy" id="1008153"/>
    <lineage>
        <taxon>Archaea</taxon>
        <taxon>Methanobacteriati</taxon>
        <taxon>Methanobacteriota</taxon>
        <taxon>Stenosarchaea group</taxon>
        <taxon>Halobacteria</taxon>
        <taxon>Halobacteriales</taxon>
        <taxon>Halococcaceae</taxon>
        <taxon>Halalkalicoccus</taxon>
    </lineage>
</organism>
<dbReference type="RefSeq" id="WP_066385146.1">
    <property type="nucleotide sequence ID" value="NZ_LTAZ01000013.1"/>
</dbReference>
<sequence>MASSNTKTIALSKRAYDLLAAKKREGESFNDVVERLAGDRPLLDMVGTGDTDDEYERAVTDARKSIDRSTDRYASEFDANESDPAADR</sequence>
<reference evidence="3 4" key="1">
    <citation type="submission" date="2016-02" db="EMBL/GenBank/DDBJ databases">
        <title>Genome sequence of Halalkalicoccus paucihalophilus DSM 24557.</title>
        <authorList>
            <person name="Poehlein A."/>
            <person name="Daniel R."/>
        </authorList>
    </citation>
    <scope>NUCLEOTIDE SEQUENCE [LARGE SCALE GENOMIC DNA]</scope>
    <source>
        <strain evidence="3 4">DSM 24557</strain>
    </source>
</reference>
<proteinExistence type="predicted"/>
<evidence type="ECO:0000313" key="3">
    <source>
        <dbReference type="EMBL" id="KYH24638.1"/>
    </source>
</evidence>
<evidence type="ECO:0000313" key="4">
    <source>
        <dbReference type="Proteomes" id="UP000075321"/>
    </source>
</evidence>
<comment type="caution">
    <text evidence="3">The sequence shown here is derived from an EMBL/GenBank/DDBJ whole genome shotgun (WGS) entry which is preliminary data.</text>
</comment>
<dbReference type="Proteomes" id="UP000075321">
    <property type="component" value="Unassembled WGS sequence"/>
</dbReference>
<keyword evidence="4" id="KW-1185">Reference proteome</keyword>
<dbReference type="PATRIC" id="fig|1008153.3.peg.3827"/>
<feature type="region of interest" description="Disordered" evidence="2">
    <location>
        <begin position="44"/>
        <end position="88"/>
    </location>
</feature>
<dbReference type="Pfam" id="PF02697">
    <property type="entry name" value="VAPB_antitox"/>
    <property type="match status" value="1"/>
</dbReference>
<evidence type="ECO:0000256" key="1">
    <source>
        <dbReference type="ARBA" id="ARBA00022649"/>
    </source>
</evidence>
<dbReference type="OrthoDB" id="9187at2157"/>
<evidence type="ECO:0008006" key="5">
    <source>
        <dbReference type="Google" id="ProtNLM"/>
    </source>
</evidence>
<accession>A0A151AAB3</accession>